<dbReference type="Proteomes" id="UP001458880">
    <property type="component" value="Unassembled WGS sequence"/>
</dbReference>
<name>A0AAW1IFL3_POPJA</name>
<protein>
    <submittedName>
        <fullName evidence="1">Uncharacterized protein</fullName>
    </submittedName>
</protein>
<dbReference type="AlphaFoldDB" id="A0AAW1IFL3"/>
<organism evidence="1 2">
    <name type="scientific">Popillia japonica</name>
    <name type="common">Japanese beetle</name>
    <dbReference type="NCBI Taxonomy" id="7064"/>
    <lineage>
        <taxon>Eukaryota</taxon>
        <taxon>Metazoa</taxon>
        <taxon>Ecdysozoa</taxon>
        <taxon>Arthropoda</taxon>
        <taxon>Hexapoda</taxon>
        <taxon>Insecta</taxon>
        <taxon>Pterygota</taxon>
        <taxon>Neoptera</taxon>
        <taxon>Endopterygota</taxon>
        <taxon>Coleoptera</taxon>
        <taxon>Polyphaga</taxon>
        <taxon>Scarabaeiformia</taxon>
        <taxon>Scarabaeidae</taxon>
        <taxon>Rutelinae</taxon>
        <taxon>Popillia</taxon>
    </lineage>
</organism>
<gene>
    <name evidence="1" type="ORF">QE152_g35326</name>
</gene>
<evidence type="ECO:0000313" key="1">
    <source>
        <dbReference type="EMBL" id="KAK9688435.1"/>
    </source>
</evidence>
<dbReference type="EMBL" id="JASPKY010000590">
    <property type="protein sequence ID" value="KAK9688435.1"/>
    <property type="molecule type" value="Genomic_DNA"/>
</dbReference>
<keyword evidence="2" id="KW-1185">Reference proteome</keyword>
<sequence length="111" mass="12811">MVQLGGSRSYAVSKELHIRNVKNAHNDRQGRTSVIPEVYKRTLSGENFLQFDSGHLEWESRMLSTKRSLNALDRSEHWNMDGTFKTIPQIFAQLYTTHGLKDNPFISLVYV</sequence>
<accession>A0AAW1IFL3</accession>
<evidence type="ECO:0000313" key="2">
    <source>
        <dbReference type="Proteomes" id="UP001458880"/>
    </source>
</evidence>
<reference evidence="1 2" key="1">
    <citation type="journal article" date="2024" name="BMC Genomics">
        <title>De novo assembly and annotation of Popillia japonica's genome with initial clues to its potential as an invasive pest.</title>
        <authorList>
            <person name="Cucini C."/>
            <person name="Boschi S."/>
            <person name="Funari R."/>
            <person name="Cardaioli E."/>
            <person name="Iannotti N."/>
            <person name="Marturano G."/>
            <person name="Paoli F."/>
            <person name="Bruttini M."/>
            <person name="Carapelli A."/>
            <person name="Frati F."/>
            <person name="Nardi F."/>
        </authorList>
    </citation>
    <scope>NUCLEOTIDE SEQUENCE [LARGE SCALE GENOMIC DNA]</scope>
    <source>
        <strain evidence="1">DMR45628</strain>
    </source>
</reference>
<comment type="caution">
    <text evidence="1">The sequence shown here is derived from an EMBL/GenBank/DDBJ whole genome shotgun (WGS) entry which is preliminary data.</text>
</comment>
<proteinExistence type="predicted"/>